<reference evidence="2" key="1">
    <citation type="submission" date="2022-04" db="EMBL/GenBank/DDBJ databases">
        <title>Carnegiea gigantea Genome sequencing and assembly v2.</title>
        <authorList>
            <person name="Copetti D."/>
            <person name="Sanderson M.J."/>
            <person name="Burquez A."/>
            <person name="Wojciechowski M.F."/>
        </authorList>
    </citation>
    <scope>NUCLEOTIDE SEQUENCE</scope>
    <source>
        <strain evidence="2">SGP5-SGP5p</strain>
        <tissue evidence="2">Aerial part</tissue>
    </source>
</reference>
<evidence type="ECO:0000259" key="1">
    <source>
        <dbReference type="Pfam" id="PF13966"/>
    </source>
</evidence>
<organism evidence="2 3">
    <name type="scientific">Carnegiea gigantea</name>
    <dbReference type="NCBI Taxonomy" id="171969"/>
    <lineage>
        <taxon>Eukaryota</taxon>
        <taxon>Viridiplantae</taxon>
        <taxon>Streptophyta</taxon>
        <taxon>Embryophyta</taxon>
        <taxon>Tracheophyta</taxon>
        <taxon>Spermatophyta</taxon>
        <taxon>Magnoliopsida</taxon>
        <taxon>eudicotyledons</taxon>
        <taxon>Gunneridae</taxon>
        <taxon>Pentapetalae</taxon>
        <taxon>Caryophyllales</taxon>
        <taxon>Cactineae</taxon>
        <taxon>Cactaceae</taxon>
        <taxon>Cactoideae</taxon>
        <taxon>Echinocereeae</taxon>
        <taxon>Carnegiea</taxon>
    </lineage>
</organism>
<dbReference type="Proteomes" id="UP001153076">
    <property type="component" value="Unassembled WGS sequence"/>
</dbReference>
<evidence type="ECO:0000313" key="3">
    <source>
        <dbReference type="Proteomes" id="UP001153076"/>
    </source>
</evidence>
<sequence>MEAWNYANIAKLMSTGIGGNSARLKRCSSEGALQIRNGTGGSPNGQYKVKSGYLYYLNPSDKATRARLTWSSLTIPRQCFIAWVLMRNRIPVRTRLAKFRNITAQYQICQEDDETQEHLFYQYRGIRDVWKNIYGRNGWLNITPNQTGQEWM</sequence>
<dbReference type="AlphaFoldDB" id="A0A9Q1GV53"/>
<accession>A0A9Q1GV53</accession>
<evidence type="ECO:0000313" key="2">
    <source>
        <dbReference type="EMBL" id="KAJ8428437.1"/>
    </source>
</evidence>
<proteinExistence type="predicted"/>
<dbReference type="OrthoDB" id="1744683at2759"/>
<comment type="caution">
    <text evidence="2">The sequence shown here is derived from an EMBL/GenBank/DDBJ whole genome shotgun (WGS) entry which is preliminary data.</text>
</comment>
<dbReference type="InterPro" id="IPR026960">
    <property type="entry name" value="RVT-Znf"/>
</dbReference>
<keyword evidence="3" id="KW-1185">Reference proteome</keyword>
<gene>
    <name evidence="2" type="ORF">Cgig2_009047</name>
</gene>
<protein>
    <recommendedName>
        <fullName evidence="1">Reverse transcriptase zinc-binding domain-containing protein</fullName>
    </recommendedName>
</protein>
<feature type="domain" description="Reverse transcriptase zinc-binding" evidence="1">
    <location>
        <begin position="47"/>
        <end position="130"/>
    </location>
</feature>
<dbReference type="EMBL" id="JAKOGI010001006">
    <property type="protein sequence ID" value="KAJ8428437.1"/>
    <property type="molecule type" value="Genomic_DNA"/>
</dbReference>
<dbReference type="Pfam" id="PF13966">
    <property type="entry name" value="zf-RVT"/>
    <property type="match status" value="1"/>
</dbReference>
<name>A0A9Q1GV53_9CARY</name>